<dbReference type="InterPro" id="IPR036318">
    <property type="entry name" value="FAD-bd_PCMH-like_sf"/>
</dbReference>
<dbReference type="OMA" id="KQWANEW"/>
<dbReference type="InterPro" id="IPR007173">
    <property type="entry name" value="ALO_C"/>
</dbReference>
<keyword evidence="3" id="KW-0560">Oxidoreductase</keyword>
<protein>
    <submittedName>
        <fullName evidence="6">L-galactono-1,4-lactone dehydrogenase</fullName>
    </submittedName>
</protein>
<gene>
    <name evidence="6" type="ORF">KFL_002820150</name>
</gene>
<dbReference type="InterPro" id="IPR016169">
    <property type="entry name" value="FAD-bd_PCMH_sub2"/>
</dbReference>
<dbReference type="AlphaFoldDB" id="A0A1Y1IA60"/>
<dbReference type="InterPro" id="IPR010029">
    <property type="entry name" value="GL_DH"/>
</dbReference>
<dbReference type="STRING" id="105231.A0A1Y1IA60"/>
<dbReference type="Pfam" id="PF01565">
    <property type="entry name" value="FAD_binding_4"/>
    <property type="match status" value="1"/>
</dbReference>
<dbReference type="GO" id="GO:0016633">
    <property type="term" value="F:galactonolactone dehydrogenase activity"/>
    <property type="evidence" value="ECO:0007669"/>
    <property type="project" value="InterPro"/>
</dbReference>
<dbReference type="UniPathway" id="UPA00132"/>
<dbReference type="Gene3D" id="3.30.465.10">
    <property type="match status" value="1"/>
</dbReference>
<accession>A0A1Y1IA60</accession>
<dbReference type="InterPro" id="IPR016167">
    <property type="entry name" value="FAD-bd_PCMH_sub1"/>
</dbReference>
<feature type="region of interest" description="Disordered" evidence="4">
    <location>
        <begin position="51"/>
        <end position="99"/>
    </location>
</feature>
<evidence type="ECO:0000259" key="5">
    <source>
        <dbReference type="PROSITE" id="PS51387"/>
    </source>
</evidence>
<organism evidence="6 7">
    <name type="scientific">Klebsormidium nitens</name>
    <name type="common">Green alga</name>
    <name type="synonym">Ulothrix nitens</name>
    <dbReference type="NCBI Taxonomy" id="105231"/>
    <lineage>
        <taxon>Eukaryota</taxon>
        <taxon>Viridiplantae</taxon>
        <taxon>Streptophyta</taxon>
        <taxon>Klebsormidiophyceae</taxon>
        <taxon>Klebsormidiales</taxon>
        <taxon>Klebsormidiaceae</taxon>
        <taxon>Klebsormidium</taxon>
    </lineage>
</organism>
<dbReference type="GO" id="GO:0071949">
    <property type="term" value="F:FAD binding"/>
    <property type="evidence" value="ECO:0007669"/>
    <property type="project" value="InterPro"/>
</dbReference>
<dbReference type="Proteomes" id="UP000054558">
    <property type="component" value="Unassembled WGS sequence"/>
</dbReference>
<keyword evidence="7" id="KW-1185">Reference proteome</keyword>
<dbReference type="OrthoDB" id="610608at2759"/>
<sequence length="648" mass="72045">MGLSSQLPRALAAAAQKLILKDPASPQAVEKGWGLLHRANPLDRNLTYHAKSQFPRTSGKPDAVSRGPKLGGQASRGFATSAGRTPVAADVAPPPPQGGSPLKSLSWLLSIPVGFAAYYAYTQSKRPPVVTSVGDDADPHVIQNWSGTHEVRPKVFFQPETEEELEKIVAEAQETGTKIRPMGSGLSPNGLAFQEDGMLSLALLDKVVAVDKEKKQVTVQAGIRVQQLAEALAEHGLTLENFASIQEQQVGGFTQVSAHGTGARIPTVDQSVVALKVVTPAKGTLTLSESQNPELFRLVRVGLGGLGIVTELTLQCVPSHKLVEKTWTVSRGEAKRNLGKWLREYRHIRYMWIPYTDTVVVVASNPEGSERGWFSWLWGAAKPAKQYSEDEQLAPARTLMREVEATKHPPQAPKLPPDALDSLTFFELRDKLLAADPLDWEHVKKVNEAEAEFWKMREGSRVAWSHEILQFDCGGQQWVLEAAFPAGTVNKPSDASIAFMEEVLELVEGEKIAAPAPIEQRWTKKSDSPMSPGYAPPGAPKDSIHSWVGIIMYLPTMELVERMRIRSAFEEYKKKCEVAVWEKYGAVEHWAKVEIPEEKEDQKRLRERFRRKYPLERYKEARRELDPKDLLGNRLLKFISQEDKVDES</sequence>
<dbReference type="GO" id="GO:0019853">
    <property type="term" value="P:L-ascorbic acid biosynthetic process"/>
    <property type="evidence" value="ECO:0007669"/>
    <property type="project" value="UniProtKB-UniPathway"/>
</dbReference>
<evidence type="ECO:0000256" key="4">
    <source>
        <dbReference type="SAM" id="MobiDB-lite"/>
    </source>
</evidence>
<dbReference type="Pfam" id="PF04030">
    <property type="entry name" value="ALO"/>
    <property type="match status" value="2"/>
</dbReference>
<dbReference type="InterPro" id="IPR006094">
    <property type="entry name" value="Oxid_FAD_bind_N"/>
</dbReference>
<dbReference type="PANTHER" id="PTHR43762:SF1">
    <property type="entry name" value="D-ARABINONO-1,4-LACTONE OXIDASE"/>
    <property type="match status" value="1"/>
</dbReference>
<evidence type="ECO:0000256" key="1">
    <source>
        <dbReference type="ARBA" id="ARBA00001974"/>
    </source>
</evidence>
<dbReference type="InterPro" id="IPR010031">
    <property type="entry name" value="FAD_lactone_oxidase-like"/>
</dbReference>
<evidence type="ECO:0000313" key="6">
    <source>
        <dbReference type="EMBL" id="GAQ86319.1"/>
    </source>
</evidence>
<dbReference type="GO" id="GO:0016020">
    <property type="term" value="C:membrane"/>
    <property type="evidence" value="ECO:0007669"/>
    <property type="project" value="InterPro"/>
</dbReference>
<dbReference type="GO" id="GO:0003885">
    <property type="term" value="F:D-arabinono-1,4-lactone oxidase activity"/>
    <property type="evidence" value="ECO:0007669"/>
    <property type="project" value="InterPro"/>
</dbReference>
<comment type="cofactor">
    <cofactor evidence="1">
        <name>FAD</name>
        <dbReference type="ChEBI" id="CHEBI:57692"/>
    </cofactor>
</comment>
<dbReference type="SUPFAM" id="SSF56176">
    <property type="entry name" value="FAD-binding/transporter-associated domain-like"/>
    <property type="match status" value="1"/>
</dbReference>
<dbReference type="Gene3D" id="3.30.43.10">
    <property type="entry name" value="Uridine Diphospho-n-acetylenolpyruvylglucosamine Reductase, domain 2"/>
    <property type="match status" value="1"/>
</dbReference>
<proteinExistence type="predicted"/>
<dbReference type="PROSITE" id="PS51387">
    <property type="entry name" value="FAD_PCMH"/>
    <property type="match status" value="1"/>
</dbReference>
<evidence type="ECO:0000256" key="2">
    <source>
        <dbReference type="ARBA" id="ARBA00005147"/>
    </source>
</evidence>
<name>A0A1Y1IA60_KLENI</name>
<dbReference type="EMBL" id="DF237231">
    <property type="protein sequence ID" value="GAQ86319.1"/>
    <property type="molecule type" value="Genomic_DNA"/>
</dbReference>
<dbReference type="InterPro" id="IPR016166">
    <property type="entry name" value="FAD-bd_PCMH"/>
</dbReference>
<evidence type="ECO:0000313" key="7">
    <source>
        <dbReference type="Proteomes" id="UP000054558"/>
    </source>
</evidence>
<dbReference type="GO" id="GO:0016491">
    <property type="term" value="F:oxidoreductase activity"/>
    <property type="evidence" value="ECO:0000318"/>
    <property type="project" value="GO_Central"/>
</dbReference>
<dbReference type="PANTHER" id="PTHR43762">
    <property type="entry name" value="L-GULONOLACTONE OXIDASE"/>
    <property type="match status" value="1"/>
</dbReference>
<comment type="pathway">
    <text evidence="2">Cofactor biosynthesis; L-ascorbate biosynthesis.</text>
</comment>
<dbReference type="NCBIfam" id="TIGR01676">
    <property type="entry name" value="GLDHase"/>
    <property type="match status" value="1"/>
</dbReference>
<evidence type="ECO:0000256" key="3">
    <source>
        <dbReference type="ARBA" id="ARBA00023002"/>
    </source>
</evidence>
<feature type="domain" description="FAD-binding PCMH-type" evidence="5">
    <location>
        <begin position="148"/>
        <end position="319"/>
    </location>
</feature>
<reference evidence="6 7" key="1">
    <citation type="journal article" date="2014" name="Nat. Commun.">
        <title>Klebsormidium flaccidum genome reveals primary factors for plant terrestrial adaptation.</title>
        <authorList>
            <person name="Hori K."/>
            <person name="Maruyama F."/>
            <person name="Fujisawa T."/>
            <person name="Togashi T."/>
            <person name="Yamamoto N."/>
            <person name="Seo M."/>
            <person name="Sato S."/>
            <person name="Yamada T."/>
            <person name="Mori H."/>
            <person name="Tajima N."/>
            <person name="Moriyama T."/>
            <person name="Ikeuchi M."/>
            <person name="Watanabe M."/>
            <person name="Wada H."/>
            <person name="Kobayashi K."/>
            <person name="Saito M."/>
            <person name="Masuda T."/>
            <person name="Sasaki-Sekimoto Y."/>
            <person name="Mashiguchi K."/>
            <person name="Awai K."/>
            <person name="Shimojima M."/>
            <person name="Masuda S."/>
            <person name="Iwai M."/>
            <person name="Nobusawa T."/>
            <person name="Narise T."/>
            <person name="Kondo S."/>
            <person name="Saito H."/>
            <person name="Sato R."/>
            <person name="Murakawa M."/>
            <person name="Ihara Y."/>
            <person name="Oshima-Yamada Y."/>
            <person name="Ohtaka K."/>
            <person name="Satoh M."/>
            <person name="Sonobe K."/>
            <person name="Ishii M."/>
            <person name="Ohtani R."/>
            <person name="Kanamori-Sato M."/>
            <person name="Honoki R."/>
            <person name="Miyazaki D."/>
            <person name="Mochizuki H."/>
            <person name="Umetsu J."/>
            <person name="Higashi K."/>
            <person name="Shibata D."/>
            <person name="Kamiya Y."/>
            <person name="Sato N."/>
            <person name="Nakamura Y."/>
            <person name="Tabata S."/>
            <person name="Ida S."/>
            <person name="Kurokawa K."/>
            <person name="Ohta H."/>
        </authorList>
    </citation>
    <scope>NUCLEOTIDE SEQUENCE [LARGE SCALE GENOMIC DNA]</scope>
    <source>
        <strain evidence="6 7">NIES-2285</strain>
    </source>
</reference>